<dbReference type="GO" id="GO:0005506">
    <property type="term" value="F:iron ion binding"/>
    <property type="evidence" value="ECO:0007669"/>
    <property type="project" value="InterPro"/>
</dbReference>
<proteinExistence type="inferred from homology"/>
<keyword evidence="3" id="KW-0479">Metal-binding</keyword>
<comment type="caution">
    <text evidence="4">The sequence shown here is derived from an EMBL/GenBank/DDBJ whole genome shotgun (WGS) entry which is preliminary data.</text>
</comment>
<dbReference type="GO" id="GO:0016705">
    <property type="term" value="F:oxidoreductase activity, acting on paired donors, with incorporation or reduction of molecular oxygen"/>
    <property type="evidence" value="ECO:0007669"/>
    <property type="project" value="InterPro"/>
</dbReference>
<dbReference type="InterPro" id="IPR001128">
    <property type="entry name" value="Cyt_P450"/>
</dbReference>
<comment type="cofactor">
    <cofactor evidence="3">
        <name>heme</name>
        <dbReference type="ChEBI" id="CHEBI:30413"/>
    </cofactor>
</comment>
<evidence type="ECO:0000256" key="1">
    <source>
        <dbReference type="ARBA" id="ARBA00010617"/>
    </source>
</evidence>
<dbReference type="AlphaFoldDB" id="A0A9Q3PA34"/>
<dbReference type="Gene3D" id="1.10.630.10">
    <property type="entry name" value="Cytochrome P450"/>
    <property type="match status" value="1"/>
</dbReference>
<keyword evidence="5" id="KW-1185">Reference proteome</keyword>
<dbReference type="Pfam" id="PF00067">
    <property type="entry name" value="p450"/>
    <property type="match status" value="1"/>
</dbReference>
<organism evidence="4 5">
    <name type="scientific">Austropuccinia psidii MF-1</name>
    <dbReference type="NCBI Taxonomy" id="1389203"/>
    <lineage>
        <taxon>Eukaryota</taxon>
        <taxon>Fungi</taxon>
        <taxon>Dikarya</taxon>
        <taxon>Basidiomycota</taxon>
        <taxon>Pucciniomycotina</taxon>
        <taxon>Pucciniomycetes</taxon>
        <taxon>Pucciniales</taxon>
        <taxon>Sphaerophragmiaceae</taxon>
        <taxon>Austropuccinia</taxon>
    </lineage>
</organism>
<evidence type="ECO:0000256" key="3">
    <source>
        <dbReference type="PIRSR" id="PIRSR602401-1"/>
    </source>
</evidence>
<evidence type="ECO:0000313" key="4">
    <source>
        <dbReference type="EMBL" id="MBW0552186.1"/>
    </source>
</evidence>
<dbReference type="PRINTS" id="PR00385">
    <property type="entry name" value="P450"/>
</dbReference>
<keyword evidence="3" id="KW-0349">Heme</keyword>
<protein>
    <recommendedName>
        <fullName evidence="6">Cytochrome P450</fullName>
    </recommendedName>
</protein>
<dbReference type="InterPro" id="IPR002401">
    <property type="entry name" value="Cyt_P450_E_grp-I"/>
</dbReference>
<dbReference type="Proteomes" id="UP000765509">
    <property type="component" value="Unassembled WGS sequence"/>
</dbReference>
<dbReference type="InterPro" id="IPR036396">
    <property type="entry name" value="Cyt_P450_sf"/>
</dbReference>
<gene>
    <name evidence="4" type="ORF">O181_091901</name>
</gene>
<keyword evidence="3" id="KW-0408">Iron</keyword>
<dbReference type="InterPro" id="IPR050121">
    <property type="entry name" value="Cytochrome_P450_monoxygenase"/>
</dbReference>
<dbReference type="GO" id="GO:0020037">
    <property type="term" value="F:heme binding"/>
    <property type="evidence" value="ECO:0007669"/>
    <property type="project" value="InterPro"/>
</dbReference>
<dbReference type="OrthoDB" id="1470350at2759"/>
<dbReference type="GO" id="GO:0004497">
    <property type="term" value="F:monooxygenase activity"/>
    <property type="evidence" value="ECO:0007669"/>
    <property type="project" value="InterPro"/>
</dbReference>
<evidence type="ECO:0000313" key="5">
    <source>
        <dbReference type="Proteomes" id="UP000765509"/>
    </source>
</evidence>
<dbReference type="PANTHER" id="PTHR24305">
    <property type="entry name" value="CYTOCHROME P450"/>
    <property type="match status" value="1"/>
</dbReference>
<sequence length="550" mass="62267">MNWDNLLPLLISSSIGIAIACYFSWRKSSLIYQLPGPPSSSFIFGNVLEIIRHESGFMIQKWFQEYGPVIIFQDLFGASRLTMTDPKALNHILVQRSYDYPKPFEVQGELGRLLGRGILLAEGEQHKRQRKLLNPTFSPAQLRSLVPLVYSYGQKLSAQWEEKILQNKKQSQKCIFDVMPSINRTSLDIIGEAGFAYQFHSLENGPQTALATAFSNLISAGGIFEGASGFQVLLIQLLRNFPSFFKIFSTKRSEVMAQSLRSMEEESQKVLEKVQNVNEIHSDRKDLLALLVRQNKLVSGETERISNEEVIGQMTTFLFAGHETTASALTWFLWILAKNPEIQNRLRQEIFNATPSSDDEIEDSKTTWSLDQINGLSYLDAFCREGFRFTSPLTLTNRIATRDDKIPLSKPVQLRTGKLVDHLVILAGQRVIIPIHSFNRSEEIFGKDAQEFKPERWLKSDPPKSGTGVWSGLLTFLAGPRACIGYRFSLVEVKVLLIVLLSKFKFEERDDGGGPDFERRSTVIVQPQIKGQPGKSTMPLRVSLIRNEEQ</sequence>
<dbReference type="PANTHER" id="PTHR24305:SF166">
    <property type="entry name" value="CYTOCHROME P450 12A4, MITOCHONDRIAL-RELATED"/>
    <property type="match status" value="1"/>
</dbReference>
<dbReference type="PRINTS" id="PR00463">
    <property type="entry name" value="EP450I"/>
</dbReference>
<dbReference type="CDD" id="cd11069">
    <property type="entry name" value="CYP_FUM15-like"/>
    <property type="match status" value="1"/>
</dbReference>
<dbReference type="EMBL" id="AVOT02058281">
    <property type="protein sequence ID" value="MBW0552186.1"/>
    <property type="molecule type" value="Genomic_DNA"/>
</dbReference>
<name>A0A9Q3PA34_9BASI</name>
<comment type="similarity">
    <text evidence="1">Belongs to the cytochrome P450 family.</text>
</comment>
<feature type="binding site" description="axial binding residue" evidence="3">
    <location>
        <position position="483"/>
    </location>
    <ligand>
        <name>heme</name>
        <dbReference type="ChEBI" id="CHEBI:30413"/>
    </ligand>
    <ligandPart>
        <name>Fe</name>
        <dbReference type="ChEBI" id="CHEBI:18248"/>
    </ligandPart>
</feature>
<reference evidence="4" key="1">
    <citation type="submission" date="2021-03" db="EMBL/GenBank/DDBJ databases">
        <title>Draft genome sequence of rust myrtle Austropuccinia psidii MF-1, a brazilian biotype.</title>
        <authorList>
            <person name="Quecine M.C."/>
            <person name="Pachon D.M.R."/>
            <person name="Bonatelli M.L."/>
            <person name="Correr F.H."/>
            <person name="Franceschini L.M."/>
            <person name="Leite T.F."/>
            <person name="Margarido G.R.A."/>
            <person name="Almeida C.A."/>
            <person name="Ferrarezi J.A."/>
            <person name="Labate C.A."/>
        </authorList>
    </citation>
    <scope>NUCLEOTIDE SEQUENCE</scope>
    <source>
        <strain evidence="4">MF-1</strain>
    </source>
</reference>
<accession>A0A9Q3PA34</accession>
<evidence type="ECO:0008006" key="6">
    <source>
        <dbReference type="Google" id="ProtNLM"/>
    </source>
</evidence>
<dbReference type="SUPFAM" id="SSF48264">
    <property type="entry name" value="Cytochrome P450"/>
    <property type="match status" value="1"/>
</dbReference>
<evidence type="ECO:0000256" key="2">
    <source>
        <dbReference type="ARBA" id="ARBA00023002"/>
    </source>
</evidence>
<keyword evidence="2" id="KW-0560">Oxidoreductase</keyword>